<dbReference type="PANTHER" id="PTHR33434">
    <property type="entry name" value="DEGV DOMAIN-CONTAINING PROTEIN DR_1986-RELATED"/>
    <property type="match status" value="1"/>
</dbReference>
<dbReference type="Pfam" id="PF02645">
    <property type="entry name" value="DegV"/>
    <property type="match status" value="1"/>
</dbReference>
<dbReference type="InterPro" id="IPR043168">
    <property type="entry name" value="DegV_C"/>
</dbReference>
<comment type="function">
    <text evidence="1">May bind long-chain fatty acids, such as palmitate, and may play a role in lipid transport or fatty acid metabolism.</text>
</comment>
<sequence length="296" mass="32891">MAIQLITDSGADLSQQTLSQYNITSIPLRVHINGVDYEDSQSLYPEELYEHIRLGDEAKTSQPSPTRLYEILEPLAKKGDPMLYIAFSSALSGTYLTALSVREELLTTYPNIEFEIIDSKCASLGQGLAVYYTAQQILQSKSFKEIIEQAKFYCKNIEHIFTVDDLALLAKGGRVSKTAAFVGGLLNIKPLLHVEDGKLIPLEKIRGRKKVFRRMVEHMKHRAPTLSNQTIAISHGDDEQAAIELKEMIVQEFGPQSFMIEIIGAVIGSHAGPGALALFFVNEAKATDKRKHPELS</sequence>
<dbReference type="PROSITE" id="PS51482">
    <property type="entry name" value="DEGV"/>
    <property type="match status" value="1"/>
</dbReference>
<dbReference type="GO" id="GO:0008289">
    <property type="term" value="F:lipid binding"/>
    <property type="evidence" value="ECO:0007669"/>
    <property type="project" value="UniProtKB-KW"/>
</dbReference>
<name>A0A0H4KCF4_9BACI</name>
<keyword evidence="3" id="KW-0472">Membrane</keyword>
<dbReference type="Proteomes" id="UP000036202">
    <property type="component" value="Chromosome"/>
</dbReference>
<reference evidence="4 5" key="1">
    <citation type="journal article" date="2015" name="PLoS ONE">
        <title>Genome Sequence of Bacillus endophyticus and Analysis of Its Companion Mechanism in the Ketogulonigenium vulgare-Bacillus Strain Consortium.</title>
        <authorList>
            <person name="Jia N."/>
            <person name="Du J."/>
            <person name="Ding M.Z."/>
            <person name="Gao F."/>
            <person name="Yuan Y.J."/>
        </authorList>
    </citation>
    <scope>NUCLEOTIDE SEQUENCE [LARGE SCALE GENOMIC DNA]</scope>
    <source>
        <strain evidence="4 5">Hbe603</strain>
    </source>
</reference>
<dbReference type="PATRIC" id="fig|135735.6.peg.691"/>
<dbReference type="KEGG" id="beo:BEH_03680"/>
<dbReference type="SUPFAM" id="SSF82549">
    <property type="entry name" value="DAK1/DegV-like"/>
    <property type="match status" value="1"/>
</dbReference>
<dbReference type="OrthoDB" id="9780660at2"/>
<evidence type="ECO:0000313" key="4">
    <source>
        <dbReference type="EMBL" id="AKO91290.1"/>
    </source>
</evidence>
<keyword evidence="3" id="KW-1133">Transmembrane helix</keyword>
<dbReference type="PANTHER" id="PTHR33434:SF3">
    <property type="entry name" value="DEGV DOMAIN-CONTAINING PROTEIN YITS"/>
    <property type="match status" value="1"/>
</dbReference>
<dbReference type="EMBL" id="CP011974">
    <property type="protein sequence ID" value="AKO91290.1"/>
    <property type="molecule type" value="Genomic_DNA"/>
</dbReference>
<dbReference type="AlphaFoldDB" id="A0A0H4KCF4"/>
<keyword evidence="5" id="KW-1185">Reference proteome</keyword>
<evidence type="ECO:0000256" key="1">
    <source>
        <dbReference type="ARBA" id="ARBA00003238"/>
    </source>
</evidence>
<dbReference type="InterPro" id="IPR003797">
    <property type="entry name" value="DegV"/>
</dbReference>
<proteinExistence type="predicted"/>
<reference evidence="5" key="2">
    <citation type="submission" date="2015-06" db="EMBL/GenBank/DDBJ databases">
        <title>Genome Sequence of Bacillus endophyticus and Analysis of its Companion Mechanism in the Ketogulonigenium vulgare-Bacillus strain Consortium.</title>
        <authorList>
            <person name="Jia N."/>
            <person name="Du J."/>
            <person name="Ding M.-Z."/>
            <person name="Gao F."/>
            <person name="Yuan Y.-J."/>
        </authorList>
    </citation>
    <scope>NUCLEOTIDE SEQUENCE [LARGE SCALE GENOMIC DNA]</scope>
    <source>
        <strain evidence="5">Hbe603</strain>
    </source>
</reference>
<dbReference type="NCBIfam" id="TIGR00762">
    <property type="entry name" value="DegV"/>
    <property type="match status" value="1"/>
</dbReference>
<gene>
    <name evidence="4" type="ORF">BEH_03680</name>
</gene>
<keyword evidence="3" id="KW-0812">Transmembrane</keyword>
<dbReference type="Gene3D" id="3.30.1180.10">
    <property type="match status" value="1"/>
</dbReference>
<keyword evidence="2" id="KW-0446">Lipid-binding</keyword>
<protein>
    <submittedName>
        <fullName evidence="4">Fatty acid-binding protein DegV</fullName>
    </submittedName>
</protein>
<dbReference type="InterPro" id="IPR050270">
    <property type="entry name" value="DegV_domain_contain"/>
</dbReference>
<feature type="transmembrane region" description="Helical" evidence="3">
    <location>
        <begin position="258"/>
        <end position="281"/>
    </location>
</feature>
<evidence type="ECO:0000256" key="3">
    <source>
        <dbReference type="SAM" id="Phobius"/>
    </source>
</evidence>
<evidence type="ECO:0000256" key="2">
    <source>
        <dbReference type="ARBA" id="ARBA00023121"/>
    </source>
</evidence>
<organism evidence="4 5">
    <name type="scientific">Priestia filamentosa</name>
    <dbReference type="NCBI Taxonomy" id="1402861"/>
    <lineage>
        <taxon>Bacteria</taxon>
        <taxon>Bacillati</taxon>
        <taxon>Bacillota</taxon>
        <taxon>Bacilli</taxon>
        <taxon>Bacillales</taxon>
        <taxon>Bacillaceae</taxon>
        <taxon>Priestia</taxon>
    </lineage>
</organism>
<dbReference type="RefSeq" id="WP_046216713.1">
    <property type="nucleotide sequence ID" value="NZ_CP011974.1"/>
</dbReference>
<accession>A0A0H4KCF4</accession>
<dbReference type="Gene3D" id="3.40.50.10170">
    <property type="match status" value="1"/>
</dbReference>
<evidence type="ECO:0000313" key="5">
    <source>
        <dbReference type="Proteomes" id="UP000036202"/>
    </source>
</evidence>